<feature type="domain" description="CCHC-type" evidence="3">
    <location>
        <begin position="343"/>
        <end position="357"/>
    </location>
</feature>
<dbReference type="PANTHER" id="PTHR47592">
    <property type="entry name" value="PBF68 PROTEIN"/>
    <property type="match status" value="1"/>
</dbReference>
<feature type="transmembrane region" description="Helical" evidence="2">
    <location>
        <begin position="39"/>
        <end position="65"/>
    </location>
</feature>
<dbReference type="EMBL" id="JAUIZM010000009">
    <property type="protein sequence ID" value="KAK1364263.1"/>
    <property type="molecule type" value="Genomic_DNA"/>
</dbReference>
<comment type="caution">
    <text evidence="4">The sequence shown here is derived from an EMBL/GenBank/DDBJ whole genome shotgun (WGS) entry which is preliminary data.</text>
</comment>
<keyword evidence="2" id="KW-1133">Transmembrane helix</keyword>
<protein>
    <recommendedName>
        <fullName evidence="3">CCHC-type domain-containing protein</fullName>
    </recommendedName>
</protein>
<dbReference type="InterPro" id="IPR025724">
    <property type="entry name" value="GAG-pre-integrase_dom"/>
</dbReference>
<dbReference type="GO" id="GO:0003676">
    <property type="term" value="F:nucleic acid binding"/>
    <property type="evidence" value="ECO:0007669"/>
    <property type="project" value="InterPro"/>
</dbReference>
<keyword evidence="1" id="KW-0479">Metal-binding</keyword>
<name>A0AAD8M9P8_9APIA</name>
<dbReference type="InterPro" id="IPR001878">
    <property type="entry name" value="Znf_CCHC"/>
</dbReference>
<gene>
    <name evidence="4" type="ORF">POM88_039824</name>
</gene>
<evidence type="ECO:0000313" key="4">
    <source>
        <dbReference type="EMBL" id="KAK1364263.1"/>
    </source>
</evidence>
<keyword evidence="1" id="KW-0863">Zinc-finger</keyword>
<keyword evidence="1" id="KW-0862">Zinc</keyword>
<evidence type="ECO:0000256" key="2">
    <source>
        <dbReference type="SAM" id="Phobius"/>
    </source>
</evidence>
<dbReference type="Proteomes" id="UP001237642">
    <property type="component" value="Unassembled WGS sequence"/>
</dbReference>
<dbReference type="InterPro" id="IPR054722">
    <property type="entry name" value="PolX-like_BBD"/>
</dbReference>
<dbReference type="InterPro" id="IPR036875">
    <property type="entry name" value="Znf_CCHC_sf"/>
</dbReference>
<dbReference type="Pfam" id="PF13976">
    <property type="entry name" value="gag_pre-integrs"/>
    <property type="match status" value="1"/>
</dbReference>
<feature type="transmembrane region" description="Helical" evidence="2">
    <location>
        <begin position="12"/>
        <end position="32"/>
    </location>
</feature>
<evidence type="ECO:0000259" key="3">
    <source>
        <dbReference type="PROSITE" id="PS50158"/>
    </source>
</evidence>
<dbReference type="Pfam" id="PF14223">
    <property type="entry name" value="Retrotran_gag_2"/>
    <property type="match status" value="1"/>
</dbReference>
<proteinExistence type="predicted"/>
<keyword evidence="5" id="KW-1185">Reference proteome</keyword>
<reference evidence="4" key="1">
    <citation type="submission" date="2023-02" db="EMBL/GenBank/DDBJ databases">
        <title>Genome of toxic invasive species Heracleum sosnowskyi carries increased number of genes despite the absence of recent whole-genome duplications.</title>
        <authorList>
            <person name="Schelkunov M."/>
            <person name="Shtratnikova V."/>
            <person name="Makarenko M."/>
            <person name="Klepikova A."/>
            <person name="Omelchenko D."/>
            <person name="Novikova G."/>
            <person name="Obukhova E."/>
            <person name="Bogdanov V."/>
            <person name="Penin A."/>
            <person name="Logacheva M."/>
        </authorList>
    </citation>
    <scope>NUCLEOTIDE SEQUENCE</scope>
    <source>
        <strain evidence="4">Hsosn_3</strain>
        <tissue evidence="4">Leaf</tissue>
    </source>
</reference>
<keyword evidence="2" id="KW-0812">Transmembrane</keyword>
<keyword evidence="2" id="KW-0472">Membrane</keyword>
<dbReference type="PROSITE" id="PS50158">
    <property type="entry name" value="ZF_CCHC"/>
    <property type="match status" value="1"/>
</dbReference>
<dbReference type="SMART" id="SM00343">
    <property type="entry name" value="ZnF_C2HC"/>
    <property type="match status" value="1"/>
</dbReference>
<dbReference type="SUPFAM" id="SSF57756">
    <property type="entry name" value="Retrovirus zinc finger-like domains"/>
    <property type="match status" value="1"/>
</dbReference>
<dbReference type="Pfam" id="PF00098">
    <property type="entry name" value="zf-CCHC"/>
    <property type="match status" value="1"/>
</dbReference>
<dbReference type="GO" id="GO:0008270">
    <property type="term" value="F:zinc ion binding"/>
    <property type="evidence" value="ECO:0007669"/>
    <property type="project" value="UniProtKB-KW"/>
</dbReference>
<organism evidence="4 5">
    <name type="scientific">Heracleum sosnowskyi</name>
    <dbReference type="NCBI Taxonomy" id="360622"/>
    <lineage>
        <taxon>Eukaryota</taxon>
        <taxon>Viridiplantae</taxon>
        <taxon>Streptophyta</taxon>
        <taxon>Embryophyta</taxon>
        <taxon>Tracheophyta</taxon>
        <taxon>Spermatophyta</taxon>
        <taxon>Magnoliopsida</taxon>
        <taxon>eudicotyledons</taxon>
        <taxon>Gunneridae</taxon>
        <taxon>Pentapetalae</taxon>
        <taxon>asterids</taxon>
        <taxon>campanulids</taxon>
        <taxon>Apiales</taxon>
        <taxon>Apiaceae</taxon>
        <taxon>Apioideae</taxon>
        <taxon>apioid superclade</taxon>
        <taxon>Tordylieae</taxon>
        <taxon>Tordyliinae</taxon>
        <taxon>Heracleum</taxon>
    </lineage>
</organism>
<accession>A0AAD8M9P8</accession>
<dbReference type="Gene3D" id="4.10.60.10">
    <property type="entry name" value="Zinc finger, CCHC-type"/>
    <property type="match status" value="1"/>
</dbReference>
<evidence type="ECO:0000313" key="5">
    <source>
        <dbReference type="Proteomes" id="UP001237642"/>
    </source>
</evidence>
<dbReference type="Pfam" id="PF22936">
    <property type="entry name" value="Pol_BBD"/>
    <property type="match status" value="1"/>
</dbReference>
<evidence type="ECO:0000256" key="1">
    <source>
        <dbReference type="PROSITE-ProRule" id="PRU00047"/>
    </source>
</evidence>
<reference evidence="4" key="2">
    <citation type="submission" date="2023-05" db="EMBL/GenBank/DDBJ databases">
        <authorList>
            <person name="Schelkunov M.I."/>
        </authorList>
    </citation>
    <scope>NUCLEOTIDE SEQUENCE</scope>
    <source>
        <strain evidence="4">Hsosn_3</strain>
        <tissue evidence="4">Leaf</tissue>
    </source>
</reference>
<dbReference type="AlphaFoldDB" id="A0AAD8M9P8"/>
<sequence>MATSTVSVSLVIYQFLICMLSTFMLCFVNFGLGMSLLYLLYNCFHVAVVLDISNILEELFCYIIFSIMVNETGVTVDGSTSNVSAGVIDWTTYRFPQPVELTGLPEKFNGGVGFSRWQKRMKLWLTVKGLWPVVEYEKPVVVQEKAETVKACAMWAEKDGVARAAILAALTNTLFDVYSSDAYSAKLLWEKLDLTHNTDSQGLEKYSVARFLEFKLVDNKSMTEQVHEFEMIVHALKESGMDLPDKFKVMSVIEKLPKSWEEFALSLKRQKGEITWTNLMLDISVQEQHKSKQGHVMPSEHGSSKVNVVTVGQKRKAVARKGNVNKPKIDKDKAKKPKANKPCWSCGQVGHWSKDCPTKKAKKTEVVAQANAVLGTTSGPVVNMVVGEASASETNENRYVTYNPVLFSTYLSNEWLIDTGANVHICADISLFVSYQQSHSMTVTMGNASVAQVHGVGDVDLKFPSGRILSLTRVHHVPDMRINIISGSRLVTNGFEISLRCNKVVLIHTGTFFGKGYLSNGLFVINAEPVLGTSFNEITPSVNCVESSNLWHARLGHLNFGALKNMMNLELIPKHTI</sequence>
<dbReference type="PANTHER" id="PTHR47592:SF27">
    <property type="entry name" value="OS08G0421700 PROTEIN"/>
    <property type="match status" value="1"/>
</dbReference>